<evidence type="ECO:0000313" key="2">
    <source>
        <dbReference type="EMBL" id="PYF02557.1"/>
    </source>
</evidence>
<dbReference type="RefSeq" id="WP_110781008.1">
    <property type="nucleotide sequence ID" value="NZ_QJTI01000011.1"/>
</dbReference>
<dbReference type="EMBL" id="QJTI01000011">
    <property type="protein sequence ID" value="PYF02557.1"/>
    <property type="molecule type" value="Genomic_DNA"/>
</dbReference>
<dbReference type="Pfam" id="PF09361">
    <property type="entry name" value="Phasin_2"/>
    <property type="match status" value="1"/>
</dbReference>
<comment type="caution">
    <text evidence="2">The sequence shown here is derived from an EMBL/GenBank/DDBJ whole genome shotgun (WGS) entry which is preliminary data.</text>
</comment>
<sequence length="127" mass="14013">MEQNGRDRFEIPKEMRSMAEAGFDQARKAFEHMLSSAQQTANAIEGRGASVREGAKDVAAKAVSYAERNVTVSLDYAQQLLHAKDLTEVMRLHTEYVQGQMKALAEQASELGQIVSRAAMDAGRPKE</sequence>
<keyword evidence="3" id="KW-1185">Reference proteome</keyword>
<gene>
    <name evidence="2" type="ORF">BJ122_11157</name>
</gene>
<name>A0A318TFD2_9BRAD</name>
<proteinExistence type="predicted"/>
<dbReference type="OrthoDB" id="7856369at2"/>
<evidence type="ECO:0000259" key="1">
    <source>
        <dbReference type="Pfam" id="PF09361"/>
    </source>
</evidence>
<evidence type="ECO:0000313" key="3">
    <source>
        <dbReference type="Proteomes" id="UP000248148"/>
    </source>
</evidence>
<organism evidence="2 3">
    <name type="scientific">Rhodopseudomonas faecalis</name>
    <dbReference type="NCBI Taxonomy" id="99655"/>
    <lineage>
        <taxon>Bacteria</taxon>
        <taxon>Pseudomonadati</taxon>
        <taxon>Pseudomonadota</taxon>
        <taxon>Alphaproteobacteria</taxon>
        <taxon>Hyphomicrobiales</taxon>
        <taxon>Nitrobacteraceae</taxon>
        <taxon>Rhodopseudomonas</taxon>
    </lineage>
</organism>
<dbReference type="InterPro" id="IPR018968">
    <property type="entry name" value="Phasin"/>
</dbReference>
<feature type="domain" description="Phasin" evidence="1">
    <location>
        <begin position="31"/>
        <end position="125"/>
    </location>
</feature>
<dbReference type="AlphaFoldDB" id="A0A318TFD2"/>
<dbReference type="Proteomes" id="UP000248148">
    <property type="component" value="Unassembled WGS sequence"/>
</dbReference>
<accession>A0A318TFD2</accession>
<reference evidence="2 3" key="1">
    <citation type="submission" date="2018-06" db="EMBL/GenBank/DDBJ databases">
        <title>Genomic Encyclopedia of Archaeal and Bacterial Type Strains, Phase II (KMG-II): from individual species to whole genera.</title>
        <authorList>
            <person name="Goeker M."/>
        </authorList>
    </citation>
    <scope>NUCLEOTIDE SEQUENCE [LARGE SCALE GENOMIC DNA]</scope>
    <source>
        <strain evidence="2 3">JCM 11668</strain>
    </source>
</reference>
<protein>
    <submittedName>
        <fullName evidence="2">Phasin</fullName>
    </submittedName>
</protein>